<comment type="subunit">
    <text evidence="5">Monomer.</text>
</comment>
<comment type="catalytic activity">
    <reaction evidence="17">
        <text>7,8-dihydropteroate + L-glutamate + ATP = 7,8-dihydrofolate + ADP + phosphate + H(+)</text>
        <dbReference type="Rhea" id="RHEA:23584"/>
        <dbReference type="ChEBI" id="CHEBI:15378"/>
        <dbReference type="ChEBI" id="CHEBI:17839"/>
        <dbReference type="ChEBI" id="CHEBI:29985"/>
        <dbReference type="ChEBI" id="CHEBI:30616"/>
        <dbReference type="ChEBI" id="CHEBI:43474"/>
        <dbReference type="ChEBI" id="CHEBI:57451"/>
        <dbReference type="ChEBI" id="CHEBI:456216"/>
        <dbReference type="EC" id="6.3.2.12"/>
    </reaction>
</comment>
<dbReference type="Gene3D" id="3.90.190.20">
    <property type="entry name" value="Mur ligase, C-terminal domain"/>
    <property type="match status" value="1"/>
</dbReference>
<dbReference type="Gene3D" id="3.40.1190.10">
    <property type="entry name" value="Mur-like, catalytic domain"/>
    <property type="match status" value="1"/>
</dbReference>
<dbReference type="GO" id="GO:0046656">
    <property type="term" value="P:folic acid biosynthetic process"/>
    <property type="evidence" value="ECO:0007669"/>
    <property type="project" value="UniProtKB-KW"/>
</dbReference>
<dbReference type="PANTHER" id="PTHR11136:SF0">
    <property type="entry name" value="DIHYDROFOLATE SYNTHETASE-RELATED"/>
    <property type="match status" value="1"/>
</dbReference>
<evidence type="ECO:0000256" key="10">
    <source>
        <dbReference type="ARBA" id="ARBA00022723"/>
    </source>
</evidence>
<dbReference type="AlphaFoldDB" id="A0A177LB45"/>
<dbReference type="GO" id="GO:0005524">
    <property type="term" value="F:ATP binding"/>
    <property type="evidence" value="ECO:0007669"/>
    <property type="project" value="UniProtKB-KW"/>
</dbReference>
<dbReference type="GO" id="GO:0004326">
    <property type="term" value="F:tetrahydrofolylpolyglutamate synthase activity"/>
    <property type="evidence" value="ECO:0007669"/>
    <property type="project" value="UniProtKB-EC"/>
</dbReference>
<comment type="catalytic activity">
    <reaction evidence="16">
        <text>(6S)-5,6,7,8-tetrahydrofolyl-(gamma-L-Glu)(n) + L-glutamate + ATP = (6S)-5,6,7,8-tetrahydrofolyl-(gamma-L-Glu)(n+1) + ADP + phosphate + H(+)</text>
        <dbReference type="Rhea" id="RHEA:10580"/>
        <dbReference type="Rhea" id="RHEA-COMP:14738"/>
        <dbReference type="Rhea" id="RHEA-COMP:14740"/>
        <dbReference type="ChEBI" id="CHEBI:15378"/>
        <dbReference type="ChEBI" id="CHEBI:29985"/>
        <dbReference type="ChEBI" id="CHEBI:30616"/>
        <dbReference type="ChEBI" id="CHEBI:43474"/>
        <dbReference type="ChEBI" id="CHEBI:141005"/>
        <dbReference type="ChEBI" id="CHEBI:456216"/>
        <dbReference type="EC" id="6.3.2.17"/>
    </reaction>
</comment>
<dbReference type="InterPro" id="IPR013221">
    <property type="entry name" value="Mur_ligase_cen"/>
</dbReference>
<comment type="cofactor">
    <cofactor evidence="1">
        <name>Mg(2+)</name>
        <dbReference type="ChEBI" id="CHEBI:18420"/>
    </cofactor>
</comment>
<evidence type="ECO:0000256" key="3">
    <source>
        <dbReference type="ARBA" id="ARBA00005150"/>
    </source>
</evidence>
<dbReference type="PIRSF" id="PIRSF001563">
    <property type="entry name" value="Folylpolyglu_synth"/>
    <property type="match status" value="1"/>
</dbReference>
<dbReference type="PROSITE" id="PS01011">
    <property type="entry name" value="FOLYLPOLYGLU_SYNT_1"/>
    <property type="match status" value="1"/>
</dbReference>
<evidence type="ECO:0000256" key="12">
    <source>
        <dbReference type="ARBA" id="ARBA00022840"/>
    </source>
</evidence>
<keyword evidence="13" id="KW-0460">Magnesium</keyword>
<dbReference type="EC" id="6.3.2.17" evidence="7"/>
<evidence type="ECO:0000259" key="19">
    <source>
        <dbReference type="Pfam" id="PF02875"/>
    </source>
</evidence>
<keyword evidence="14" id="KW-0289">Folate biosynthesis</keyword>
<evidence type="ECO:0000256" key="17">
    <source>
        <dbReference type="ARBA" id="ARBA00049161"/>
    </source>
</evidence>
<organism evidence="21 22">
    <name type="scientific">Domibacillus aminovorans</name>
    <dbReference type="NCBI Taxonomy" id="29332"/>
    <lineage>
        <taxon>Bacteria</taxon>
        <taxon>Bacillati</taxon>
        <taxon>Bacillota</taxon>
        <taxon>Bacilli</taxon>
        <taxon>Bacillales</taxon>
        <taxon>Bacillaceae</taxon>
        <taxon>Domibacillus</taxon>
    </lineage>
</organism>
<dbReference type="EMBL" id="LQWY01000005">
    <property type="protein sequence ID" value="OAH62704.1"/>
    <property type="molecule type" value="Genomic_DNA"/>
</dbReference>
<comment type="caution">
    <text evidence="21">The sequence shown here is derived from an EMBL/GenBank/DDBJ whole genome shotgun (WGS) entry which is preliminary data.</text>
</comment>
<dbReference type="InterPro" id="IPR036615">
    <property type="entry name" value="Mur_ligase_C_dom_sf"/>
</dbReference>
<dbReference type="EC" id="6.3.2.12" evidence="6"/>
<comment type="similarity">
    <text evidence="4 18">Belongs to the folylpolyglutamate synthase family.</text>
</comment>
<sequence>MDTYEEALSWIHGRLRTGIKPGLSRMEWIMERLGHPERRLKAVHIGGTNGKGSTTAMLRSILSEAGYEVGTFTSPYIEQFNERISINGTPISDHEITLLAQKIRILADEMEDMSFGGPSEFEIITAMTFYYFAYVRPVDIVLFEVGLGGRLDSTNIVHPILSIITTIGMDHIQFLGDTLAEIAFEKAGIIKNGVPIITAVEQPEALDVIERVAKEKKAALYLNGREFSGTWLSSTEHGEQFGFQSSFSIHGQLETGLAGLHQVNNAALAIMAVDYLRAFYSFFIEEEHVEKGLKNIHWPGRFETLYEKPLIIADGAHNEEGINALVQTIHQRFSDRNITILFAAMKDKPLDKMIQQLKGVADQLYFAPFDFPRAAQKEDYEPYTDEKSSIVQDYHQQIRLFQKLAKETDVFIITGSLYFISTVKNTAFFSI</sequence>
<dbReference type="InterPro" id="IPR018109">
    <property type="entry name" value="Folylpolyglutamate_synth_CS"/>
</dbReference>
<evidence type="ECO:0000256" key="7">
    <source>
        <dbReference type="ARBA" id="ARBA00013025"/>
    </source>
</evidence>
<proteinExistence type="inferred from homology"/>
<evidence type="ECO:0000256" key="11">
    <source>
        <dbReference type="ARBA" id="ARBA00022741"/>
    </source>
</evidence>
<feature type="domain" description="Mur ligase central" evidence="20">
    <location>
        <begin position="45"/>
        <end position="272"/>
    </location>
</feature>
<reference evidence="21 22" key="1">
    <citation type="submission" date="2016-01" db="EMBL/GenBank/DDBJ databases">
        <title>Investigation of taxonomic status of Bacillus aminovorans.</title>
        <authorList>
            <person name="Verma A."/>
            <person name="Pal Y."/>
            <person name="Krishnamurthi S."/>
        </authorList>
    </citation>
    <scope>NUCLEOTIDE SEQUENCE [LARGE SCALE GENOMIC DNA]</scope>
    <source>
        <strain evidence="21 22">DSM 1314</strain>
    </source>
</reference>
<dbReference type="PROSITE" id="PS01012">
    <property type="entry name" value="FOLYLPOLYGLU_SYNT_2"/>
    <property type="match status" value="1"/>
</dbReference>
<evidence type="ECO:0000313" key="21">
    <source>
        <dbReference type="EMBL" id="OAH62704.1"/>
    </source>
</evidence>
<keyword evidence="22" id="KW-1185">Reference proteome</keyword>
<dbReference type="NCBIfam" id="TIGR01499">
    <property type="entry name" value="folC"/>
    <property type="match status" value="1"/>
</dbReference>
<dbReference type="STRING" id="29332.AWH48_05610"/>
<dbReference type="RefSeq" id="WP_063964575.1">
    <property type="nucleotide sequence ID" value="NZ_JBCNAN010000033.1"/>
</dbReference>
<evidence type="ECO:0000256" key="6">
    <source>
        <dbReference type="ARBA" id="ARBA00013023"/>
    </source>
</evidence>
<comment type="pathway">
    <text evidence="2">Cofactor biosynthesis; tetrahydrofolate biosynthesis; 7,8-dihydrofolate from 2-amino-4-hydroxy-6-hydroxymethyl-7,8-dihydropteridine diphosphate and 4-aminobenzoate: step 2/2.</text>
</comment>
<feature type="domain" description="Mur ligase C-terminal" evidence="19">
    <location>
        <begin position="300"/>
        <end position="416"/>
    </location>
</feature>
<gene>
    <name evidence="21" type="ORF">AWH49_08540</name>
</gene>
<dbReference type="SUPFAM" id="SSF53623">
    <property type="entry name" value="MurD-like peptide ligases, catalytic domain"/>
    <property type="match status" value="1"/>
</dbReference>
<evidence type="ECO:0000256" key="8">
    <source>
        <dbReference type="ARBA" id="ARBA00019357"/>
    </source>
</evidence>
<protein>
    <recommendedName>
        <fullName evidence="8">Dihydrofolate synthase/folylpolyglutamate synthase</fullName>
        <ecNumber evidence="6">6.3.2.12</ecNumber>
        <ecNumber evidence="7">6.3.2.17</ecNumber>
    </recommendedName>
    <alternativeName>
        <fullName evidence="15">Tetrahydrofolylpolyglutamate synthase</fullName>
    </alternativeName>
</protein>
<keyword evidence="10" id="KW-0479">Metal-binding</keyword>
<evidence type="ECO:0000256" key="5">
    <source>
        <dbReference type="ARBA" id="ARBA00011245"/>
    </source>
</evidence>
<evidence type="ECO:0000256" key="15">
    <source>
        <dbReference type="ARBA" id="ARBA00030592"/>
    </source>
</evidence>
<evidence type="ECO:0000256" key="14">
    <source>
        <dbReference type="ARBA" id="ARBA00022909"/>
    </source>
</evidence>
<dbReference type="FunFam" id="3.40.1190.10:FF:000004">
    <property type="entry name" value="Dihydrofolate synthase/folylpolyglutamate synthase"/>
    <property type="match status" value="1"/>
</dbReference>
<evidence type="ECO:0000256" key="13">
    <source>
        <dbReference type="ARBA" id="ARBA00022842"/>
    </source>
</evidence>
<dbReference type="SUPFAM" id="SSF53244">
    <property type="entry name" value="MurD-like peptide ligases, peptide-binding domain"/>
    <property type="match status" value="1"/>
</dbReference>
<dbReference type="PANTHER" id="PTHR11136">
    <property type="entry name" value="FOLYLPOLYGLUTAMATE SYNTHASE-RELATED"/>
    <property type="match status" value="1"/>
</dbReference>
<dbReference type="GO" id="GO:0046872">
    <property type="term" value="F:metal ion binding"/>
    <property type="evidence" value="ECO:0007669"/>
    <property type="project" value="UniProtKB-KW"/>
</dbReference>
<evidence type="ECO:0000313" key="22">
    <source>
        <dbReference type="Proteomes" id="UP000076935"/>
    </source>
</evidence>
<evidence type="ECO:0000256" key="4">
    <source>
        <dbReference type="ARBA" id="ARBA00008276"/>
    </source>
</evidence>
<dbReference type="GO" id="GO:0008841">
    <property type="term" value="F:dihydrofolate synthase activity"/>
    <property type="evidence" value="ECO:0007669"/>
    <property type="project" value="UniProtKB-EC"/>
</dbReference>
<evidence type="ECO:0000256" key="9">
    <source>
        <dbReference type="ARBA" id="ARBA00022598"/>
    </source>
</evidence>
<dbReference type="InterPro" id="IPR036565">
    <property type="entry name" value="Mur-like_cat_sf"/>
</dbReference>
<dbReference type="Proteomes" id="UP000076935">
    <property type="component" value="Unassembled WGS sequence"/>
</dbReference>
<keyword evidence="11 18" id="KW-0547">Nucleotide-binding</keyword>
<dbReference type="Pfam" id="PF08245">
    <property type="entry name" value="Mur_ligase_M"/>
    <property type="match status" value="1"/>
</dbReference>
<accession>A0A177LB45</accession>
<keyword evidence="12 18" id="KW-0067">ATP-binding</keyword>
<dbReference type="GO" id="GO:0005737">
    <property type="term" value="C:cytoplasm"/>
    <property type="evidence" value="ECO:0007669"/>
    <property type="project" value="TreeGrafter"/>
</dbReference>
<dbReference type="InterPro" id="IPR001645">
    <property type="entry name" value="Folylpolyglutamate_synth"/>
</dbReference>
<dbReference type="InterPro" id="IPR004101">
    <property type="entry name" value="Mur_ligase_C"/>
</dbReference>
<evidence type="ECO:0000256" key="16">
    <source>
        <dbReference type="ARBA" id="ARBA00047493"/>
    </source>
</evidence>
<evidence type="ECO:0000259" key="20">
    <source>
        <dbReference type="Pfam" id="PF08245"/>
    </source>
</evidence>
<evidence type="ECO:0000256" key="1">
    <source>
        <dbReference type="ARBA" id="ARBA00001946"/>
    </source>
</evidence>
<keyword evidence="9 18" id="KW-0436">Ligase</keyword>
<comment type="pathway">
    <text evidence="3">Cofactor biosynthesis; tetrahydrofolylpolyglutamate biosynthesis.</text>
</comment>
<dbReference type="Pfam" id="PF02875">
    <property type="entry name" value="Mur_ligase_C"/>
    <property type="match status" value="1"/>
</dbReference>
<name>A0A177LB45_9BACI</name>
<evidence type="ECO:0000256" key="2">
    <source>
        <dbReference type="ARBA" id="ARBA00004799"/>
    </source>
</evidence>
<evidence type="ECO:0000256" key="18">
    <source>
        <dbReference type="PIRNR" id="PIRNR001563"/>
    </source>
</evidence>